<dbReference type="PANTHER" id="PTHR46796">
    <property type="entry name" value="HTH-TYPE TRANSCRIPTIONAL ACTIVATOR RHAS-RELATED"/>
    <property type="match status" value="1"/>
</dbReference>
<protein>
    <recommendedName>
        <fullName evidence="5">HTH araC/xylS-type domain-containing protein</fullName>
    </recommendedName>
</protein>
<keyword evidence="7" id="KW-1185">Reference proteome</keyword>
<dbReference type="PANTHER" id="PTHR46796:SF15">
    <property type="entry name" value="BLL1074 PROTEIN"/>
    <property type="match status" value="1"/>
</dbReference>
<accession>A0A1V4A1Q7</accession>
<dbReference type="EMBL" id="MVFC01000037">
    <property type="protein sequence ID" value="OON72539.1"/>
    <property type="molecule type" value="Genomic_DNA"/>
</dbReference>
<dbReference type="Proteomes" id="UP000190539">
    <property type="component" value="Unassembled WGS sequence"/>
</dbReference>
<dbReference type="GO" id="GO:0003700">
    <property type="term" value="F:DNA-binding transcription factor activity"/>
    <property type="evidence" value="ECO:0007669"/>
    <property type="project" value="InterPro"/>
</dbReference>
<dbReference type="SUPFAM" id="SSF46689">
    <property type="entry name" value="Homeodomain-like"/>
    <property type="match status" value="1"/>
</dbReference>
<keyword evidence="3" id="KW-0804">Transcription</keyword>
<evidence type="ECO:0000256" key="3">
    <source>
        <dbReference type="ARBA" id="ARBA00023163"/>
    </source>
</evidence>
<reference evidence="6 7" key="1">
    <citation type="submission" date="2017-02" db="EMBL/GenBank/DDBJ databases">
        <title>Draft Genome Sequence of Streptomyces tsukubaensis F601, a Producer of the immunosuppressant tacrolimus FK506.</title>
        <authorList>
            <person name="Zong G."/>
            <person name="Zhong C."/>
            <person name="Fu J."/>
            <person name="Qin R."/>
            <person name="Cao G."/>
        </authorList>
    </citation>
    <scope>NUCLEOTIDE SEQUENCE [LARGE SCALE GENOMIC DNA]</scope>
    <source>
        <strain evidence="6 7">F601</strain>
    </source>
</reference>
<dbReference type="AlphaFoldDB" id="A0A1V4A1Q7"/>
<dbReference type="InterPro" id="IPR018060">
    <property type="entry name" value="HTH_AraC"/>
</dbReference>
<dbReference type="PROSITE" id="PS01124">
    <property type="entry name" value="HTH_ARAC_FAMILY_2"/>
    <property type="match status" value="1"/>
</dbReference>
<dbReference type="STRING" id="83656.B1H18_29595"/>
<dbReference type="InterPro" id="IPR050204">
    <property type="entry name" value="AraC_XylS_family_regulators"/>
</dbReference>
<feature type="compositionally biased region" description="Gly residues" evidence="4">
    <location>
        <begin position="9"/>
        <end position="30"/>
    </location>
</feature>
<comment type="caution">
    <text evidence="6">The sequence shown here is derived from an EMBL/GenBank/DDBJ whole genome shotgun (WGS) entry which is preliminary data.</text>
</comment>
<dbReference type="RefSeq" id="WP_227025090.1">
    <property type="nucleotide sequence ID" value="NZ_CP045178.1"/>
</dbReference>
<evidence type="ECO:0000259" key="5">
    <source>
        <dbReference type="PROSITE" id="PS01124"/>
    </source>
</evidence>
<dbReference type="InterPro" id="IPR009057">
    <property type="entry name" value="Homeodomain-like_sf"/>
</dbReference>
<evidence type="ECO:0000313" key="7">
    <source>
        <dbReference type="Proteomes" id="UP000190539"/>
    </source>
</evidence>
<sequence>MSALERGPAGRGRSGLGPAGRGQAGRGQTGLGPVWELVHGVPDRRLRPGVRAYRGYRLEFDRPRRRLEVPTGAVTLVIGFGAPLWTADLSGGPRRSLHPVARTSVLTGLRSHATLGEHSGSAHGVEVILAPWAAYTCFGVAMDQWAEQLLHPGDLLGVRVDALTDALLALPDWPRRFELLDRTLAQWAGDGPRSSPRVVWAWRELCRTAGSIGIRQLAGGTGWSTRQFEHRFRQQIGLAPKTAARVLRLRRALSLLSRGHSGVDTSLRCGFADQAHLSREVKRMTTLSPSRLVAVRTGVAKALVHDRIEGEITSFPAPPRLHGPPAPPRQHGSVAPAQRPGFPLRRGSPALSPPTG</sequence>
<gene>
    <name evidence="6" type="ORF">B1H18_29595</name>
</gene>
<keyword evidence="1" id="KW-0805">Transcription regulation</keyword>
<dbReference type="Pfam" id="PF12833">
    <property type="entry name" value="HTH_18"/>
    <property type="match status" value="1"/>
</dbReference>
<organism evidence="6 7">
    <name type="scientific">Streptomyces tsukubensis</name>
    <dbReference type="NCBI Taxonomy" id="83656"/>
    <lineage>
        <taxon>Bacteria</taxon>
        <taxon>Bacillati</taxon>
        <taxon>Actinomycetota</taxon>
        <taxon>Actinomycetes</taxon>
        <taxon>Kitasatosporales</taxon>
        <taxon>Streptomycetaceae</taxon>
        <taxon>Streptomyces</taxon>
    </lineage>
</organism>
<feature type="region of interest" description="Disordered" evidence="4">
    <location>
        <begin position="1"/>
        <end position="32"/>
    </location>
</feature>
<dbReference type="SMART" id="SM00342">
    <property type="entry name" value="HTH_ARAC"/>
    <property type="match status" value="1"/>
</dbReference>
<dbReference type="Gene3D" id="1.10.10.60">
    <property type="entry name" value="Homeodomain-like"/>
    <property type="match status" value="1"/>
</dbReference>
<dbReference type="GO" id="GO:0043565">
    <property type="term" value="F:sequence-specific DNA binding"/>
    <property type="evidence" value="ECO:0007669"/>
    <property type="project" value="InterPro"/>
</dbReference>
<evidence type="ECO:0000256" key="2">
    <source>
        <dbReference type="ARBA" id="ARBA00023125"/>
    </source>
</evidence>
<evidence type="ECO:0000256" key="1">
    <source>
        <dbReference type="ARBA" id="ARBA00023015"/>
    </source>
</evidence>
<proteinExistence type="predicted"/>
<evidence type="ECO:0000256" key="4">
    <source>
        <dbReference type="SAM" id="MobiDB-lite"/>
    </source>
</evidence>
<keyword evidence="2" id="KW-0238">DNA-binding</keyword>
<feature type="domain" description="HTH araC/xylS-type" evidence="5">
    <location>
        <begin position="195"/>
        <end position="295"/>
    </location>
</feature>
<feature type="compositionally biased region" description="Pro residues" evidence="4">
    <location>
        <begin position="316"/>
        <end position="328"/>
    </location>
</feature>
<feature type="region of interest" description="Disordered" evidence="4">
    <location>
        <begin position="313"/>
        <end position="356"/>
    </location>
</feature>
<evidence type="ECO:0000313" key="6">
    <source>
        <dbReference type="EMBL" id="OON72539.1"/>
    </source>
</evidence>
<name>A0A1V4A1Q7_9ACTN</name>